<dbReference type="AlphaFoldDB" id="A0A3N1H8K0"/>
<organism evidence="1 2">
    <name type="scientific">Saccharothrix texasensis</name>
    <dbReference type="NCBI Taxonomy" id="103734"/>
    <lineage>
        <taxon>Bacteria</taxon>
        <taxon>Bacillati</taxon>
        <taxon>Actinomycetota</taxon>
        <taxon>Actinomycetes</taxon>
        <taxon>Pseudonocardiales</taxon>
        <taxon>Pseudonocardiaceae</taxon>
        <taxon>Saccharothrix</taxon>
    </lineage>
</organism>
<evidence type="ECO:0000313" key="2">
    <source>
        <dbReference type="Proteomes" id="UP000268727"/>
    </source>
</evidence>
<dbReference type="EMBL" id="RJKM01000001">
    <property type="protein sequence ID" value="ROP38798.1"/>
    <property type="molecule type" value="Genomic_DNA"/>
</dbReference>
<sequence>MDASSCARDAANLADRVLGALSGTGGVGLADFLDSCADPTAGLGAVRLVGADVFLPHVVLNCPLTARDAEVVAASFQVFPPIAEPAAPEQRIMAWHDWSTARLLAALTGDRAVTVPDDAAAVLGSPERWAGWSVAVAQLSSLAHPGATGPVVDAVAAQPLALCRGVLRTVLRRDFGTASRLTRWVALVHAAGVRLPVDPVTLVDHVALRVGSEPRRLLDLTVARHLVGAA</sequence>
<comment type="caution">
    <text evidence="1">The sequence shown here is derived from an EMBL/GenBank/DDBJ whole genome shotgun (WGS) entry which is preliminary data.</text>
</comment>
<dbReference type="Proteomes" id="UP000268727">
    <property type="component" value="Unassembled WGS sequence"/>
</dbReference>
<accession>A0A3N1H8K0</accession>
<evidence type="ECO:0000313" key="1">
    <source>
        <dbReference type="EMBL" id="ROP38798.1"/>
    </source>
</evidence>
<protein>
    <submittedName>
        <fullName evidence="1">Uncharacterized protein</fullName>
    </submittedName>
</protein>
<reference evidence="1 2" key="1">
    <citation type="submission" date="2018-11" db="EMBL/GenBank/DDBJ databases">
        <title>Sequencing the genomes of 1000 actinobacteria strains.</title>
        <authorList>
            <person name="Klenk H.-P."/>
        </authorList>
    </citation>
    <scope>NUCLEOTIDE SEQUENCE [LARGE SCALE GENOMIC DNA]</scope>
    <source>
        <strain evidence="1 2">DSM 44231</strain>
    </source>
</reference>
<gene>
    <name evidence="1" type="ORF">EDD40_4162</name>
</gene>
<keyword evidence="2" id="KW-1185">Reference proteome</keyword>
<proteinExistence type="predicted"/>
<name>A0A3N1H8K0_9PSEU</name>
<dbReference type="OrthoDB" id="3681656at2"/>